<gene>
    <name evidence="2" type="ORF">C1SCF055_LOCUS8211</name>
</gene>
<comment type="caution">
    <text evidence="2">The sequence shown here is derived from an EMBL/GenBank/DDBJ whole genome shotgun (WGS) entry which is preliminary data.</text>
</comment>
<evidence type="ECO:0000313" key="3">
    <source>
        <dbReference type="EMBL" id="CAL1133703.1"/>
    </source>
</evidence>
<protein>
    <submittedName>
        <fullName evidence="2">Uncharacterized protein</fullName>
    </submittedName>
</protein>
<feature type="compositionally biased region" description="Basic residues" evidence="1">
    <location>
        <begin position="652"/>
        <end position="664"/>
    </location>
</feature>
<feature type="region of interest" description="Disordered" evidence="1">
    <location>
        <begin position="631"/>
        <end position="674"/>
    </location>
</feature>
<evidence type="ECO:0000313" key="2">
    <source>
        <dbReference type="EMBL" id="CAI3980328.1"/>
    </source>
</evidence>
<evidence type="ECO:0000256" key="1">
    <source>
        <dbReference type="SAM" id="MobiDB-lite"/>
    </source>
</evidence>
<keyword evidence="4" id="KW-1185">Reference proteome</keyword>
<sequence>MSTELATLHESLLDFQRQMRALLLRVETLERRSESSWEVVADPHGASEGLAEWESRLIAATTPDAVLAAALSSINHLLSARGTLSTVSGWCTRARLGRALRAGVVARRCQASGMASGAVSGSVTAEFVNRALAGSVKDRLSALVLTDSATGNATWKSQVLLVRSRVNGFMAMLPRAAEIEECLHAFTISPGEEVVMLSAVDVAFETARGRQLGEGPVLIADLPWSYLGLFRKPGRNGLPLVSFQHESGAGRPSLDAALIVAEQWIHDVLDPDTANEYASAFEDGVPIEDAEDEVPSPSTLRAAVPDHVAALQERVAMLEGLVKAQGTGGQTGRGESGLKSSLFDRAPKQTITQAELERLHRAVGPAPKRLGRAEAGGQQTGFRPDPADDALLAEVDRGVADLESETQVLEQQVLAQLASSSDPLQRLMVLQMRQTQDLVKALMPRQQTDPIAAMLSGSDNGAASSGGGVSVKGYAAREMFLKQLQDDHKLVELIKQNARLELGVQKGREEPSLMKTFLEQRIPIGDHRLLAQFGYMLASGWELGETSQNHQLMAFCGRMMMFVEQSCLDSGRAGLAWLMTGLPEPNFQQLALNKKRSTLTPFAKLAPPTWIAANLSYLKDVDTFDSRLRQLGISKSQNPQTPEGDPEDRNPKPKFKPKKPKGGKGAKGSEAASNDGSNACFGASLALTHCGLAYQSQAFVACPSTPLEMAGEPWTDAQYKVLEVLQEHIDHFCSQPTFSQTDLGRFGEKFAALGKSLQELPQHVEVDLGDLLHEIKLSFDAYARFEVDGPTKDRPDWLIALENGNFKQFDLVCQAAGYPRVIGRWIRMLLLLAGDVERNPGPERPPAHAPRGELNMDIGFAKATSQRMKKCFSAFQHWIELEVKIDFNSLMQEHETCSLALRAYGLHLFRCGYPRYMYVYAITAVQDTFPQHRPFLGAAWQVDKKWQVAEPGQCRPVLSLPIFRAALCVALLWGWKRWAAVSMIAFAGMLHPAEFIALERCDLMLPRDTFFCTDQLHRGVTPGTLRGSGATCLYLQTENIPLICWRGRWSRVKTLEYYLQEVAAQVMHHSLKPEAKAVIETLNEACLGVFTMVLHAVSKDACGAAWAAWSGSEKWRMQSILQVNVNDLSASSFFPQASHPD</sequence>
<reference evidence="3" key="2">
    <citation type="submission" date="2024-04" db="EMBL/GenBank/DDBJ databases">
        <authorList>
            <person name="Chen Y."/>
            <person name="Shah S."/>
            <person name="Dougan E. K."/>
            <person name="Thang M."/>
            <person name="Chan C."/>
        </authorList>
    </citation>
    <scope>NUCLEOTIDE SEQUENCE [LARGE SCALE GENOMIC DNA]</scope>
</reference>
<dbReference type="EMBL" id="CAMXCT020000553">
    <property type="protein sequence ID" value="CAL1133703.1"/>
    <property type="molecule type" value="Genomic_DNA"/>
</dbReference>
<dbReference type="EMBL" id="CAMXCT010000553">
    <property type="protein sequence ID" value="CAI3980328.1"/>
    <property type="molecule type" value="Genomic_DNA"/>
</dbReference>
<dbReference type="Proteomes" id="UP001152797">
    <property type="component" value="Unassembled WGS sequence"/>
</dbReference>
<evidence type="ECO:0000313" key="4">
    <source>
        <dbReference type="Proteomes" id="UP001152797"/>
    </source>
</evidence>
<accession>A0A9P1FLB8</accession>
<dbReference type="OrthoDB" id="425393at2759"/>
<dbReference type="AlphaFoldDB" id="A0A9P1FLB8"/>
<dbReference type="EMBL" id="CAMXCT030000553">
    <property type="protein sequence ID" value="CAL4767640.1"/>
    <property type="molecule type" value="Genomic_DNA"/>
</dbReference>
<name>A0A9P1FLB8_9DINO</name>
<organism evidence="2">
    <name type="scientific">Cladocopium goreaui</name>
    <dbReference type="NCBI Taxonomy" id="2562237"/>
    <lineage>
        <taxon>Eukaryota</taxon>
        <taxon>Sar</taxon>
        <taxon>Alveolata</taxon>
        <taxon>Dinophyceae</taxon>
        <taxon>Suessiales</taxon>
        <taxon>Symbiodiniaceae</taxon>
        <taxon>Cladocopium</taxon>
    </lineage>
</organism>
<proteinExistence type="predicted"/>
<reference evidence="2" key="1">
    <citation type="submission" date="2022-10" db="EMBL/GenBank/DDBJ databases">
        <authorList>
            <person name="Chen Y."/>
            <person name="Dougan E. K."/>
            <person name="Chan C."/>
            <person name="Rhodes N."/>
            <person name="Thang M."/>
        </authorList>
    </citation>
    <scope>NUCLEOTIDE SEQUENCE</scope>
</reference>